<keyword evidence="1" id="KW-0805">Transcription regulation</keyword>
<dbReference type="CDD" id="cd06267">
    <property type="entry name" value="PBP1_LacI_sugar_binding-like"/>
    <property type="match status" value="1"/>
</dbReference>
<dbReference type="InterPro" id="IPR046335">
    <property type="entry name" value="LacI/GalR-like_sensor"/>
</dbReference>
<evidence type="ECO:0000259" key="4">
    <source>
        <dbReference type="PROSITE" id="PS50932"/>
    </source>
</evidence>
<evidence type="ECO:0000313" key="6">
    <source>
        <dbReference type="Proteomes" id="UP000597444"/>
    </source>
</evidence>
<dbReference type="CDD" id="cd01392">
    <property type="entry name" value="HTH_LacI"/>
    <property type="match status" value="1"/>
</dbReference>
<organism evidence="5 6">
    <name type="scientific">Reticulibacter mediterranei</name>
    <dbReference type="NCBI Taxonomy" id="2778369"/>
    <lineage>
        <taxon>Bacteria</taxon>
        <taxon>Bacillati</taxon>
        <taxon>Chloroflexota</taxon>
        <taxon>Ktedonobacteria</taxon>
        <taxon>Ktedonobacterales</taxon>
        <taxon>Reticulibacteraceae</taxon>
        <taxon>Reticulibacter</taxon>
    </lineage>
</organism>
<dbReference type="Gene3D" id="3.40.50.2300">
    <property type="match status" value="2"/>
</dbReference>
<dbReference type="PANTHER" id="PTHR30146:SF109">
    <property type="entry name" value="HTH-TYPE TRANSCRIPTIONAL REGULATOR GALS"/>
    <property type="match status" value="1"/>
</dbReference>
<accession>A0A8J3IK29</accession>
<keyword evidence="3" id="KW-0804">Transcription</keyword>
<dbReference type="Gene3D" id="1.10.260.40">
    <property type="entry name" value="lambda repressor-like DNA-binding domains"/>
    <property type="match status" value="1"/>
</dbReference>
<dbReference type="InterPro" id="IPR000843">
    <property type="entry name" value="HTH_LacI"/>
</dbReference>
<dbReference type="PANTHER" id="PTHR30146">
    <property type="entry name" value="LACI-RELATED TRANSCRIPTIONAL REPRESSOR"/>
    <property type="match status" value="1"/>
</dbReference>
<dbReference type="RefSeq" id="WP_220202492.1">
    <property type="nucleotide sequence ID" value="NZ_BNJK01000001.1"/>
</dbReference>
<evidence type="ECO:0000313" key="5">
    <source>
        <dbReference type="EMBL" id="GHO91606.1"/>
    </source>
</evidence>
<dbReference type="SMART" id="SM00354">
    <property type="entry name" value="HTH_LACI"/>
    <property type="match status" value="1"/>
</dbReference>
<dbReference type="AlphaFoldDB" id="A0A8J3IK29"/>
<keyword evidence="2" id="KW-0238">DNA-binding</keyword>
<keyword evidence="6" id="KW-1185">Reference proteome</keyword>
<name>A0A8J3IK29_9CHLR</name>
<dbReference type="Pfam" id="PF00356">
    <property type="entry name" value="LacI"/>
    <property type="match status" value="1"/>
</dbReference>
<proteinExistence type="predicted"/>
<dbReference type="PROSITE" id="PS00356">
    <property type="entry name" value="HTH_LACI_1"/>
    <property type="match status" value="1"/>
</dbReference>
<dbReference type="EMBL" id="BNJK01000001">
    <property type="protein sequence ID" value="GHO91606.1"/>
    <property type="molecule type" value="Genomic_DNA"/>
</dbReference>
<dbReference type="SUPFAM" id="SSF47413">
    <property type="entry name" value="lambda repressor-like DNA-binding domains"/>
    <property type="match status" value="1"/>
</dbReference>
<sequence>MSHVSLKDIAAQAGVSFQTVSKVLKGKGNVSPETRAWILQVADELGYVPNALARGLVSQHTSTIGIVASDFSDYVLAQFVVGAEQEARRQDQCIIIGNIDLAGSDSERYIRLLIERRVDGIVLAAPQLEQNQQVGKMLHDQLPVVSLHHVPGLQVSRVGQDQLQTGYMATRHILELGHRQIATIIGPRDRRVTQLRLRGYQQALESAGIAYDPELVEEGTWQVESGYEAILRLLDRTATSNAHFTAVFVQNDTMAIGVLSALQQRGCRVPEDYSIVGCDDIAIAAHTIPPLTTVHIPMYETGGTAVRLLLDIITQRIVEPQRIILPVHLVERASSGRLDNSSTIVLPSMKKETICGKDQN</sequence>
<dbReference type="SUPFAM" id="SSF53822">
    <property type="entry name" value="Periplasmic binding protein-like I"/>
    <property type="match status" value="1"/>
</dbReference>
<dbReference type="Pfam" id="PF13377">
    <property type="entry name" value="Peripla_BP_3"/>
    <property type="match status" value="1"/>
</dbReference>
<evidence type="ECO:0000256" key="1">
    <source>
        <dbReference type="ARBA" id="ARBA00023015"/>
    </source>
</evidence>
<reference evidence="5" key="1">
    <citation type="submission" date="2020-10" db="EMBL/GenBank/DDBJ databases">
        <title>Taxonomic study of unclassified bacteria belonging to the class Ktedonobacteria.</title>
        <authorList>
            <person name="Yabe S."/>
            <person name="Wang C.M."/>
            <person name="Zheng Y."/>
            <person name="Sakai Y."/>
            <person name="Cavaletti L."/>
            <person name="Monciardini P."/>
            <person name="Donadio S."/>
        </authorList>
    </citation>
    <scope>NUCLEOTIDE SEQUENCE</scope>
    <source>
        <strain evidence="5">ID150040</strain>
    </source>
</reference>
<dbReference type="GO" id="GO:0003700">
    <property type="term" value="F:DNA-binding transcription factor activity"/>
    <property type="evidence" value="ECO:0007669"/>
    <property type="project" value="TreeGrafter"/>
</dbReference>
<protein>
    <submittedName>
        <fullName evidence="5">LacI family transcriptional regulator</fullName>
    </submittedName>
</protein>
<comment type="caution">
    <text evidence="5">The sequence shown here is derived from an EMBL/GenBank/DDBJ whole genome shotgun (WGS) entry which is preliminary data.</text>
</comment>
<gene>
    <name evidence="5" type="ORF">KSF_016540</name>
</gene>
<dbReference type="InterPro" id="IPR010982">
    <property type="entry name" value="Lambda_DNA-bd_dom_sf"/>
</dbReference>
<dbReference type="Proteomes" id="UP000597444">
    <property type="component" value="Unassembled WGS sequence"/>
</dbReference>
<dbReference type="InterPro" id="IPR028082">
    <property type="entry name" value="Peripla_BP_I"/>
</dbReference>
<dbReference type="PROSITE" id="PS50932">
    <property type="entry name" value="HTH_LACI_2"/>
    <property type="match status" value="1"/>
</dbReference>
<evidence type="ECO:0000256" key="2">
    <source>
        <dbReference type="ARBA" id="ARBA00023125"/>
    </source>
</evidence>
<evidence type="ECO:0000256" key="3">
    <source>
        <dbReference type="ARBA" id="ARBA00023163"/>
    </source>
</evidence>
<dbReference type="GO" id="GO:0000976">
    <property type="term" value="F:transcription cis-regulatory region binding"/>
    <property type="evidence" value="ECO:0007669"/>
    <property type="project" value="TreeGrafter"/>
</dbReference>
<feature type="domain" description="HTH lacI-type" evidence="4">
    <location>
        <begin position="4"/>
        <end position="58"/>
    </location>
</feature>